<dbReference type="PANTHER" id="PTHR42696:SF2">
    <property type="entry name" value="ASPARTATE AMMONIA-LYASE"/>
    <property type="match status" value="1"/>
</dbReference>
<dbReference type="AlphaFoldDB" id="X0THE1"/>
<dbReference type="GO" id="GO:0005829">
    <property type="term" value="C:cytosol"/>
    <property type="evidence" value="ECO:0007669"/>
    <property type="project" value="TreeGrafter"/>
</dbReference>
<comment type="caution">
    <text evidence="1">The sequence shown here is derived from an EMBL/GenBank/DDBJ whole genome shotgun (WGS) entry which is preliminary data.</text>
</comment>
<proteinExistence type="predicted"/>
<sequence>MQKKGFRIETDSMGDMKVPQDVYWGAHTQRAIENFPISGFRFPRRFLRALGMVK</sequence>
<accession>X0THE1</accession>
<gene>
    <name evidence="1" type="ORF">S01H1_31024</name>
</gene>
<evidence type="ECO:0008006" key="2">
    <source>
        <dbReference type="Google" id="ProtNLM"/>
    </source>
</evidence>
<dbReference type="SUPFAM" id="SSF48557">
    <property type="entry name" value="L-aspartase-like"/>
    <property type="match status" value="1"/>
</dbReference>
<dbReference type="InterPro" id="IPR008948">
    <property type="entry name" value="L-Aspartase-like"/>
</dbReference>
<reference evidence="1" key="1">
    <citation type="journal article" date="2014" name="Front. Microbiol.">
        <title>High frequency of phylogenetically diverse reductive dehalogenase-homologous genes in deep subseafloor sedimentary metagenomes.</title>
        <authorList>
            <person name="Kawai M."/>
            <person name="Futagami T."/>
            <person name="Toyoda A."/>
            <person name="Takaki Y."/>
            <person name="Nishi S."/>
            <person name="Hori S."/>
            <person name="Arai W."/>
            <person name="Tsubouchi T."/>
            <person name="Morono Y."/>
            <person name="Uchiyama I."/>
            <person name="Ito T."/>
            <person name="Fujiyama A."/>
            <person name="Inagaki F."/>
            <person name="Takami H."/>
        </authorList>
    </citation>
    <scope>NUCLEOTIDE SEQUENCE</scope>
    <source>
        <strain evidence="1">Expedition CK06-06</strain>
    </source>
</reference>
<organism evidence="1">
    <name type="scientific">marine sediment metagenome</name>
    <dbReference type="NCBI Taxonomy" id="412755"/>
    <lineage>
        <taxon>unclassified sequences</taxon>
        <taxon>metagenomes</taxon>
        <taxon>ecological metagenomes</taxon>
    </lineage>
</organism>
<dbReference type="EMBL" id="BARS01019120">
    <property type="protein sequence ID" value="GAF87542.1"/>
    <property type="molecule type" value="Genomic_DNA"/>
</dbReference>
<dbReference type="InterPro" id="IPR024083">
    <property type="entry name" value="Fumarase/histidase_N"/>
</dbReference>
<name>X0THE1_9ZZZZ</name>
<protein>
    <recommendedName>
        <fullName evidence="2">Fumarate lyase N-terminal domain-containing protein</fullName>
    </recommendedName>
</protein>
<dbReference type="Gene3D" id="1.10.275.10">
    <property type="entry name" value="Fumarase/aspartase (N-terminal domain)"/>
    <property type="match status" value="1"/>
</dbReference>
<evidence type="ECO:0000313" key="1">
    <source>
        <dbReference type="EMBL" id="GAF87542.1"/>
    </source>
</evidence>
<dbReference type="GO" id="GO:0006531">
    <property type="term" value="P:aspartate metabolic process"/>
    <property type="evidence" value="ECO:0007669"/>
    <property type="project" value="TreeGrafter"/>
</dbReference>
<feature type="non-terminal residue" evidence="1">
    <location>
        <position position="54"/>
    </location>
</feature>
<dbReference type="PANTHER" id="PTHR42696">
    <property type="entry name" value="ASPARTATE AMMONIA-LYASE"/>
    <property type="match status" value="1"/>
</dbReference>
<dbReference type="InterPro" id="IPR051546">
    <property type="entry name" value="Aspartate_Ammonia-Lyase"/>
</dbReference>
<dbReference type="GO" id="GO:0008797">
    <property type="term" value="F:aspartate ammonia-lyase activity"/>
    <property type="evidence" value="ECO:0007669"/>
    <property type="project" value="TreeGrafter"/>
</dbReference>